<dbReference type="Proteomes" id="UP000199340">
    <property type="component" value="Unassembled WGS sequence"/>
</dbReference>
<dbReference type="InterPro" id="IPR003836">
    <property type="entry name" value="Glucokinase"/>
</dbReference>
<evidence type="ECO:0000256" key="3">
    <source>
        <dbReference type="RuleBase" id="RU004046"/>
    </source>
</evidence>
<dbReference type="GO" id="GO:0006096">
    <property type="term" value="P:glycolytic process"/>
    <property type="evidence" value="ECO:0007669"/>
    <property type="project" value="InterPro"/>
</dbReference>
<dbReference type="GO" id="GO:0004340">
    <property type="term" value="F:glucokinase activity"/>
    <property type="evidence" value="ECO:0007669"/>
    <property type="project" value="InterPro"/>
</dbReference>
<proteinExistence type="inferred from homology"/>
<dbReference type="Gene3D" id="3.30.420.40">
    <property type="match status" value="1"/>
</dbReference>
<dbReference type="InterPro" id="IPR043129">
    <property type="entry name" value="ATPase_NBD"/>
</dbReference>
<sequence>MQPEAAEAAAPGAAAAAPDLPQLRRGGPGNARGRFAFGARCDLYPRMYLIGDIGGTSVRLALAQAGQILPDTLWRAPAGTEDFRAILAQYRAVYASGDIEGVAIAAAGAPRDGLLPLTNRAMVLDPEEIRAELGQVPVTLFNDMVGQGYGLSRLGPDGLRHLAGPQTGQGARLVVNIGTGLNACVVHEGPAGTFVPPSEAGNVTLPQVTDSLRALAGLHGGEVVAEDVISGRALPWLAKVLAERDNQQGADALAHAAVQRVIADALAAYMRDMVLCHMATGGIFLTGGVSMALADVLDWTEVHAAMVGGRAYADLLARVPVTLVTDPHVALRGCAAIAGAQT</sequence>
<dbReference type="EMBL" id="FNEB01000001">
    <property type="protein sequence ID" value="SDH94194.1"/>
    <property type="molecule type" value="Genomic_DNA"/>
</dbReference>
<keyword evidence="6" id="KW-1185">Reference proteome</keyword>
<evidence type="ECO:0000313" key="5">
    <source>
        <dbReference type="EMBL" id="SDH94194.1"/>
    </source>
</evidence>
<dbReference type="SUPFAM" id="SSF53067">
    <property type="entry name" value="Actin-like ATPase domain"/>
    <property type="match status" value="1"/>
</dbReference>
<feature type="compositionally biased region" description="Low complexity" evidence="4">
    <location>
        <begin position="1"/>
        <end position="18"/>
    </location>
</feature>
<organism evidence="5 6">
    <name type="scientific">Lutimaribacter saemankumensis</name>
    <dbReference type="NCBI Taxonomy" id="490829"/>
    <lineage>
        <taxon>Bacteria</taxon>
        <taxon>Pseudomonadati</taxon>
        <taxon>Pseudomonadota</taxon>
        <taxon>Alphaproteobacteria</taxon>
        <taxon>Rhodobacterales</taxon>
        <taxon>Roseobacteraceae</taxon>
        <taxon>Lutimaribacter</taxon>
    </lineage>
</organism>
<reference evidence="5 6" key="1">
    <citation type="submission" date="2016-10" db="EMBL/GenBank/DDBJ databases">
        <authorList>
            <person name="de Groot N.N."/>
        </authorList>
    </citation>
    <scope>NUCLEOTIDE SEQUENCE [LARGE SCALE GENOMIC DNA]</scope>
    <source>
        <strain evidence="5 6">DSM 28010</strain>
    </source>
</reference>
<feature type="region of interest" description="Disordered" evidence="4">
    <location>
        <begin position="1"/>
        <end position="27"/>
    </location>
</feature>
<dbReference type="GO" id="GO:0005524">
    <property type="term" value="F:ATP binding"/>
    <property type="evidence" value="ECO:0007669"/>
    <property type="project" value="InterPro"/>
</dbReference>
<comment type="similarity">
    <text evidence="3">Belongs to the bacterial glucokinase family.</text>
</comment>
<keyword evidence="1" id="KW-0808">Transferase</keyword>
<dbReference type="InterPro" id="IPR050201">
    <property type="entry name" value="Bacterial_glucokinase"/>
</dbReference>
<dbReference type="PANTHER" id="PTHR47690:SF1">
    <property type="entry name" value="GLUCOKINASE"/>
    <property type="match status" value="1"/>
</dbReference>
<evidence type="ECO:0000256" key="2">
    <source>
        <dbReference type="ARBA" id="ARBA00022777"/>
    </source>
</evidence>
<dbReference type="GO" id="GO:0005829">
    <property type="term" value="C:cytosol"/>
    <property type="evidence" value="ECO:0007669"/>
    <property type="project" value="TreeGrafter"/>
</dbReference>
<dbReference type="CDD" id="cd24008">
    <property type="entry name" value="ASKHA_NBD_GLK"/>
    <property type="match status" value="1"/>
</dbReference>
<dbReference type="AlphaFoldDB" id="A0A1G8GIH3"/>
<dbReference type="Gene3D" id="3.40.367.20">
    <property type="match status" value="1"/>
</dbReference>
<evidence type="ECO:0000256" key="1">
    <source>
        <dbReference type="ARBA" id="ARBA00022679"/>
    </source>
</evidence>
<name>A0A1G8GIH3_9RHOB</name>
<protein>
    <submittedName>
        <fullName evidence="5">Glucokinase</fullName>
    </submittedName>
</protein>
<dbReference type="Pfam" id="PF02685">
    <property type="entry name" value="Glucokinase"/>
    <property type="match status" value="1"/>
</dbReference>
<dbReference type="STRING" id="490829.SAMN05421850_101103"/>
<dbReference type="GO" id="GO:0005536">
    <property type="term" value="F:D-glucose binding"/>
    <property type="evidence" value="ECO:0007669"/>
    <property type="project" value="InterPro"/>
</dbReference>
<gene>
    <name evidence="5" type="ORF">SAMN05421850_101103</name>
</gene>
<evidence type="ECO:0000256" key="4">
    <source>
        <dbReference type="SAM" id="MobiDB-lite"/>
    </source>
</evidence>
<evidence type="ECO:0000313" key="6">
    <source>
        <dbReference type="Proteomes" id="UP000199340"/>
    </source>
</evidence>
<keyword evidence="2 5" id="KW-0418">Kinase</keyword>
<accession>A0A1G8GIH3</accession>
<dbReference type="PANTHER" id="PTHR47690">
    <property type="entry name" value="GLUCOKINASE"/>
    <property type="match status" value="1"/>
</dbReference>